<feature type="domain" description="DDE-1" evidence="1">
    <location>
        <begin position="276"/>
        <end position="423"/>
    </location>
</feature>
<dbReference type="InParanoid" id="A0A1X7TC47"/>
<dbReference type="GO" id="GO:0005634">
    <property type="term" value="C:nucleus"/>
    <property type="evidence" value="ECO:0007669"/>
    <property type="project" value="TreeGrafter"/>
</dbReference>
<dbReference type="PANTHER" id="PTHR19303:SF74">
    <property type="entry name" value="POGO TRANSPOSABLE ELEMENT WITH KRAB DOMAIN"/>
    <property type="match status" value="1"/>
</dbReference>
<dbReference type="OrthoDB" id="8191755at2759"/>
<dbReference type="eggNOG" id="KOG3105">
    <property type="taxonomic scope" value="Eukaryota"/>
</dbReference>
<proteinExistence type="predicted"/>
<dbReference type="OMA" id="RCNICED"/>
<dbReference type="PANTHER" id="PTHR19303">
    <property type="entry name" value="TRANSPOSON"/>
    <property type="match status" value="1"/>
</dbReference>
<dbReference type="InterPro" id="IPR050863">
    <property type="entry name" value="CenT-Element_Derived"/>
</dbReference>
<dbReference type="InterPro" id="IPR004875">
    <property type="entry name" value="DDE_SF_endonuclease_dom"/>
</dbReference>
<dbReference type="AlphaFoldDB" id="A0A1X7TC47"/>
<dbReference type="Pfam" id="PF03184">
    <property type="entry name" value="DDE_1"/>
    <property type="match status" value="1"/>
</dbReference>
<reference evidence="2" key="1">
    <citation type="submission" date="2017-05" db="UniProtKB">
        <authorList>
            <consortium name="EnsemblMetazoa"/>
        </authorList>
    </citation>
    <scope>IDENTIFICATION</scope>
</reference>
<dbReference type="GO" id="GO:0003677">
    <property type="term" value="F:DNA binding"/>
    <property type="evidence" value="ECO:0007669"/>
    <property type="project" value="TreeGrafter"/>
</dbReference>
<protein>
    <recommendedName>
        <fullName evidence="1">DDE-1 domain-containing protein</fullName>
    </recommendedName>
</protein>
<name>A0A1X7TC47_AMPQE</name>
<dbReference type="EnsemblMetazoa" id="Aqu2.1.12132_001">
    <property type="protein sequence ID" value="Aqu2.1.12132_001"/>
    <property type="gene ID" value="Aqu2.1.12132"/>
</dbReference>
<evidence type="ECO:0000259" key="1">
    <source>
        <dbReference type="Pfam" id="PF03184"/>
    </source>
</evidence>
<organism evidence="2">
    <name type="scientific">Amphimedon queenslandica</name>
    <name type="common">Sponge</name>
    <dbReference type="NCBI Taxonomy" id="400682"/>
    <lineage>
        <taxon>Eukaryota</taxon>
        <taxon>Metazoa</taxon>
        <taxon>Porifera</taxon>
        <taxon>Demospongiae</taxon>
        <taxon>Heteroscleromorpha</taxon>
        <taxon>Haplosclerida</taxon>
        <taxon>Niphatidae</taxon>
        <taxon>Amphimedon</taxon>
    </lineage>
</organism>
<sequence>MALFKYFKKSSLLPNPEGPLSDRMPSKAILSANREVESLVMTEDCPVMPPKKRGAYLNYNDEEKARIAKRAAEFGVTNTLKHLSKEYEDRPLKESTVRTWMLKYKKELASRVKKGEDTSITALKGKKRGHPYLLGEDMDRQLQAYIKSLRESKAIINSAIVVSAAEGIIKSHDSSLLECNGGHIKCTKHWAKHFLSRIGYVKRKATTKASISDIDFEAQKDQFLFDIRAIIEIEDIPKELVINWDHTGIQYIPVSNWTMAKEGLKRIEVAGLGDKRQLTAVFAASMSGDFLPPQIIYAGKTPRCLPSTKFPNDWNITYTENHWANEKTTVLHIKKILVPYIEACRKKLSLPDNQAALVIFDKFKGQCTSNILSLLQSNHIHLVIVPSNCTDRLQPLDVSVNKAVKENLRKQFQEWYSAQVSKNMDTPGSPIVDLSMAVVKPLGAAWIMNTFQYIKSNPTIIVNGFQHAGIKFND</sequence>
<evidence type="ECO:0000313" key="2">
    <source>
        <dbReference type="EnsemblMetazoa" id="Aqu2.1.12132_001"/>
    </source>
</evidence>
<accession>A0A1X7TC47</accession>